<keyword evidence="1" id="KW-0472">Membrane</keyword>
<evidence type="ECO:0000256" key="1">
    <source>
        <dbReference type="SAM" id="Phobius"/>
    </source>
</evidence>
<keyword evidence="1" id="KW-1133">Transmembrane helix</keyword>
<proteinExistence type="predicted"/>
<feature type="transmembrane region" description="Helical" evidence="1">
    <location>
        <begin position="9"/>
        <end position="26"/>
    </location>
</feature>
<evidence type="ECO:0000259" key="2">
    <source>
        <dbReference type="Pfam" id="PF01757"/>
    </source>
</evidence>
<dbReference type="GO" id="GO:0016020">
    <property type="term" value="C:membrane"/>
    <property type="evidence" value="ECO:0007669"/>
    <property type="project" value="TreeGrafter"/>
</dbReference>
<dbReference type="InterPro" id="IPR002656">
    <property type="entry name" value="Acyl_transf_3_dom"/>
</dbReference>
<dbReference type="GO" id="GO:0000271">
    <property type="term" value="P:polysaccharide biosynthetic process"/>
    <property type="evidence" value="ECO:0007669"/>
    <property type="project" value="TreeGrafter"/>
</dbReference>
<dbReference type="Pfam" id="PF01757">
    <property type="entry name" value="Acyl_transf_3"/>
    <property type="match status" value="1"/>
</dbReference>
<name>A0A0B1THZ2_OESDE</name>
<dbReference type="OrthoDB" id="10061508at2759"/>
<feature type="transmembrane region" description="Helical" evidence="1">
    <location>
        <begin position="32"/>
        <end position="51"/>
    </location>
</feature>
<gene>
    <name evidence="3" type="ORF">OESDEN_02905</name>
</gene>
<dbReference type="AlphaFoldDB" id="A0A0B1THZ2"/>
<dbReference type="InterPro" id="IPR050879">
    <property type="entry name" value="Acyltransferase_3"/>
</dbReference>
<dbReference type="Proteomes" id="UP000053660">
    <property type="component" value="Unassembled WGS sequence"/>
</dbReference>
<sequence>MANKRQDIQGLRGWAIIAVVLFHFFPDYFPNGYIGVDVFFVISGYLIAMVLRKNEYMDLHIVKVFYYKRYCGL</sequence>
<organism evidence="3 4">
    <name type="scientific">Oesophagostomum dentatum</name>
    <name type="common">Nodular worm</name>
    <dbReference type="NCBI Taxonomy" id="61180"/>
    <lineage>
        <taxon>Eukaryota</taxon>
        <taxon>Metazoa</taxon>
        <taxon>Ecdysozoa</taxon>
        <taxon>Nematoda</taxon>
        <taxon>Chromadorea</taxon>
        <taxon>Rhabditida</taxon>
        <taxon>Rhabditina</taxon>
        <taxon>Rhabditomorpha</taxon>
        <taxon>Strongyloidea</taxon>
        <taxon>Strongylidae</taxon>
        <taxon>Oesophagostomum</taxon>
    </lineage>
</organism>
<keyword evidence="4" id="KW-1185">Reference proteome</keyword>
<accession>A0A0B1THZ2</accession>
<dbReference type="PANTHER" id="PTHR23028:SF127">
    <property type="entry name" value="ACYL_TRANSF_3 DOMAIN-CONTAINING PROTEIN-RELATED"/>
    <property type="match status" value="1"/>
</dbReference>
<reference evidence="3 4" key="1">
    <citation type="submission" date="2014-03" db="EMBL/GenBank/DDBJ databases">
        <title>Draft genome of the hookworm Oesophagostomum dentatum.</title>
        <authorList>
            <person name="Mitreva M."/>
        </authorList>
    </citation>
    <scope>NUCLEOTIDE SEQUENCE [LARGE SCALE GENOMIC DNA]</scope>
    <source>
        <strain evidence="3 4">OD-Hann</strain>
    </source>
</reference>
<dbReference type="GO" id="GO:0016747">
    <property type="term" value="F:acyltransferase activity, transferring groups other than amino-acyl groups"/>
    <property type="evidence" value="ECO:0007669"/>
    <property type="project" value="InterPro"/>
</dbReference>
<keyword evidence="1" id="KW-0812">Transmembrane</keyword>
<evidence type="ECO:0000313" key="3">
    <source>
        <dbReference type="EMBL" id="KHJ97128.1"/>
    </source>
</evidence>
<evidence type="ECO:0000313" key="4">
    <source>
        <dbReference type="Proteomes" id="UP000053660"/>
    </source>
</evidence>
<dbReference type="EMBL" id="KN549513">
    <property type="protein sequence ID" value="KHJ97128.1"/>
    <property type="molecule type" value="Genomic_DNA"/>
</dbReference>
<protein>
    <recommendedName>
        <fullName evidence="2">Acyltransferase 3 domain-containing protein</fullName>
    </recommendedName>
</protein>
<feature type="domain" description="Acyltransferase 3" evidence="2">
    <location>
        <begin position="7"/>
        <end position="70"/>
    </location>
</feature>
<dbReference type="PANTHER" id="PTHR23028">
    <property type="entry name" value="ACETYLTRANSFERASE"/>
    <property type="match status" value="1"/>
</dbReference>